<feature type="domain" description="HTH lacI-type" evidence="4">
    <location>
        <begin position="1"/>
        <end position="54"/>
    </location>
</feature>
<dbReference type="OrthoDB" id="3180992at2"/>
<dbReference type="PANTHER" id="PTHR30146">
    <property type="entry name" value="LACI-RELATED TRANSCRIPTIONAL REPRESSOR"/>
    <property type="match status" value="1"/>
</dbReference>
<dbReference type="Pfam" id="PF00356">
    <property type="entry name" value="LacI"/>
    <property type="match status" value="1"/>
</dbReference>
<dbReference type="PROSITE" id="PS50932">
    <property type="entry name" value="HTH_LACI_2"/>
    <property type="match status" value="1"/>
</dbReference>
<dbReference type="Gene3D" id="3.40.50.2300">
    <property type="match status" value="2"/>
</dbReference>
<dbReference type="STRING" id="633147.Olsu_0436"/>
<accession>E1QYU3</accession>
<dbReference type="HOGENOM" id="CLU_037628_6_0_11"/>
<dbReference type="Gene3D" id="1.10.260.40">
    <property type="entry name" value="lambda repressor-like DNA-binding domains"/>
    <property type="match status" value="1"/>
</dbReference>
<gene>
    <name evidence="5" type="ordered locus">Olsu_0436</name>
</gene>
<dbReference type="KEGG" id="ols:Olsu_0436"/>
<dbReference type="CDD" id="cd01392">
    <property type="entry name" value="HTH_LacI"/>
    <property type="match status" value="1"/>
</dbReference>
<dbReference type="GeneID" id="78511886"/>
<dbReference type="CDD" id="cd01542">
    <property type="entry name" value="PBP1_TreR-like"/>
    <property type="match status" value="1"/>
</dbReference>
<name>E1QYU3_OLSUV</name>
<dbReference type="InterPro" id="IPR028082">
    <property type="entry name" value="Peripla_BP_I"/>
</dbReference>
<keyword evidence="2" id="KW-0238">DNA-binding</keyword>
<dbReference type="EMBL" id="CP002106">
    <property type="protein sequence ID" value="ADK67557.1"/>
    <property type="molecule type" value="Genomic_DNA"/>
</dbReference>
<keyword evidence="3" id="KW-0804">Transcription</keyword>
<evidence type="ECO:0000256" key="1">
    <source>
        <dbReference type="ARBA" id="ARBA00023015"/>
    </source>
</evidence>
<dbReference type="Proteomes" id="UP000000333">
    <property type="component" value="Chromosome"/>
</dbReference>
<dbReference type="PANTHER" id="PTHR30146:SF146">
    <property type="entry name" value="HTH-TYPE TRANSCRIPTIONAL REGULATOR TRER"/>
    <property type="match status" value="1"/>
</dbReference>
<organism evidence="5 6">
    <name type="scientific">Olsenella uli (strain ATCC 49627 / DSM 7084 / CCUG 31166 / CIP 109912 / JCM 12494 / LMG 11480 / NCIMB 702895 / VPI D76D-27C)</name>
    <name type="common">Lactobacillus uli</name>
    <dbReference type="NCBI Taxonomy" id="633147"/>
    <lineage>
        <taxon>Bacteria</taxon>
        <taxon>Bacillati</taxon>
        <taxon>Actinomycetota</taxon>
        <taxon>Coriobacteriia</taxon>
        <taxon>Coriobacteriales</taxon>
        <taxon>Atopobiaceae</taxon>
        <taxon>Olsenella</taxon>
    </lineage>
</organism>
<proteinExistence type="predicted"/>
<dbReference type="InterPro" id="IPR046335">
    <property type="entry name" value="LacI/GalR-like_sensor"/>
</dbReference>
<dbReference type="SUPFAM" id="SSF47413">
    <property type="entry name" value="lambda repressor-like DNA-binding domains"/>
    <property type="match status" value="1"/>
</dbReference>
<evidence type="ECO:0000313" key="5">
    <source>
        <dbReference type="EMBL" id="ADK67557.1"/>
    </source>
</evidence>
<dbReference type="SUPFAM" id="SSF53822">
    <property type="entry name" value="Periplasmic binding protein-like I"/>
    <property type="match status" value="1"/>
</dbReference>
<dbReference type="InterPro" id="IPR000843">
    <property type="entry name" value="HTH_LacI"/>
</dbReference>
<evidence type="ECO:0000259" key="4">
    <source>
        <dbReference type="PROSITE" id="PS50932"/>
    </source>
</evidence>
<keyword evidence="1" id="KW-0805">Transcription regulation</keyword>
<evidence type="ECO:0000313" key="6">
    <source>
        <dbReference type="Proteomes" id="UP000000333"/>
    </source>
</evidence>
<dbReference type="Pfam" id="PF13377">
    <property type="entry name" value="Peripla_BP_3"/>
    <property type="match status" value="1"/>
</dbReference>
<sequence length="328" mass="35768">MDINTIARMAGVSRATVSRYLNDGYVSEEKRRLIKRVIDQTGYVPSPQAQTLRTGKTRLVGVIIPKINSHSVSRMVAGLSVVFNEAGYQMLLANTDNDAKEEIRFLQLFAERSQVDGVVLISTIVTPAHQRALDALKVPLVVLGQQMEGRSCVFQDDYRATLEITRLVAEKSAHPAFIGVREDDLSAGCHRHQGFLAACREAGLNVPDRAQVIGGFDVDSGYTSCEGLLEAYPEVDAVVCATDSVAYGALTCLREYGHGVPDEVQVTGIGDGTLSQIISPSLTTVHNYYKTSGIEAAKMLVAAMADVSDNVARQIMMGFELRRRRSTR</sequence>
<reference evidence="5 6" key="1">
    <citation type="journal article" date="2010" name="Stand. Genomic Sci.">
        <title>Complete genome sequence of Olsenella uli type strain (VPI D76D-27C).</title>
        <authorList>
            <person name="Goker M."/>
            <person name="Held B."/>
            <person name="Lucas S."/>
            <person name="Nolan M."/>
            <person name="Yasawong M."/>
            <person name="Glavina Del Rio T."/>
            <person name="Tice H."/>
            <person name="Cheng J.F."/>
            <person name="Bruce D."/>
            <person name="Detter J.C."/>
            <person name="Tapia R."/>
            <person name="Han C."/>
            <person name="Goodwin L."/>
            <person name="Pitluck S."/>
            <person name="Liolios K."/>
            <person name="Ivanova N."/>
            <person name="Mavromatis K."/>
            <person name="Mikhailova N."/>
            <person name="Pati A."/>
            <person name="Chen A."/>
            <person name="Palaniappan K."/>
            <person name="Land M."/>
            <person name="Hauser L."/>
            <person name="Chang Y.J."/>
            <person name="Jeffries C.D."/>
            <person name="Rohde M."/>
            <person name="Sikorski J."/>
            <person name="Pukall R."/>
            <person name="Woyke T."/>
            <person name="Bristow J."/>
            <person name="Eisen J.A."/>
            <person name="Markowitz V."/>
            <person name="Hugenholtz P."/>
            <person name="Kyrpides N.C."/>
            <person name="Klenk H.P."/>
            <person name="Lapidus A."/>
        </authorList>
    </citation>
    <scope>NUCLEOTIDE SEQUENCE [LARGE SCALE GENOMIC DNA]</scope>
    <source>
        <strain evidence="6">ATCC 49627 / DSM 7084 / CIP 109912 / JCM 12494 / NCIMB 702895 / VPI D76D-27C</strain>
    </source>
</reference>
<dbReference type="GO" id="GO:0003700">
    <property type="term" value="F:DNA-binding transcription factor activity"/>
    <property type="evidence" value="ECO:0007669"/>
    <property type="project" value="TreeGrafter"/>
</dbReference>
<dbReference type="InterPro" id="IPR010982">
    <property type="entry name" value="Lambda_DNA-bd_dom_sf"/>
</dbReference>
<protein>
    <submittedName>
        <fullName evidence="5">Transcriptional regulator, LacI family</fullName>
    </submittedName>
</protein>
<dbReference type="RefSeq" id="WP_013251309.1">
    <property type="nucleotide sequence ID" value="NC_014363.1"/>
</dbReference>
<dbReference type="AlphaFoldDB" id="E1QYU3"/>
<dbReference type="SMART" id="SM00354">
    <property type="entry name" value="HTH_LACI"/>
    <property type="match status" value="1"/>
</dbReference>
<evidence type="ECO:0000256" key="3">
    <source>
        <dbReference type="ARBA" id="ARBA00023163"/>
    </source>
</evidence>
<dbReference type="eggNOG" id="COG1609">
    <property type="taxonomic scope" value="Bacteria"/>
</dbReference>
<keyword evidence="6" id="KW-1185">Reference proteome</keyword>
<evidence type="ECO:0000256" key="2">
    <source>
        <dbReference type="ARBA" id="ARBA00023125"/>
    </source>
</evidence>
<dbReference type="GO" id="GO:0000976">
    <property type="term" value="F:transcription cis-regulatory region binding"/>
    <property type="evidence" value="ECO:0007669"/>
    <property type="project" value="TreeGrafter"/>
</dbReference>